<dbReference type="Proteomes" id="UP001386955">
    <property type="component" value="Unassembled WGS sequence"/>
</dbReference>
<organism evidence="1 2">
    <name type="scientific">Psophocarpus tetragonolobus</name>
    <name type="common">Winged bean</name>
    <name type="synonym">Dolichos tetragonolobus</name>
    <dbReference type="NCBI Taxonomy" id="3891"/>
    <lineage>
        <taxon>Eukaryota</taxon>
        <taxon>Viridiplantae</taxon>
        <taxon>Streptophyta</taxon>
        <taxon>Embryophyta</taxon>
        <taxon>Tracheophyta</taxon>
        <taxon>Spermatophyta</taxon>
        <taxon>Magnoliopsida</taxon>
        <taxon>eudicotyledons</taxon>
        <taxon>Gunneridae</taxon>
        <taxon>Pentapetalae</taxon>
        <taxon>rosids</taxon>
        <taxon>fabids</taxon>
        <taxon>Fabales</taxon>
        <taxon>Fabaceae</taxon>
        <taxon>Papilionoideae</taxon>
        <taxon>50 kb inversion clade</taxon>
        <taxon>NPAAA clade</taxon>
        <taxon>indigoferoid/millettioid clade</taxon>
        <taxon>Phaseoleae</taxon>
        <taxon>Psophocarpus</taxon>
    </lineage>
</organism>
<accession>A0AAN9XI49</accession>
<comment type="caution">
    <text evidence="1">The sequence shown here is derived from an EMBL/GenBank/DDBJ whole genome shotgun (WGS) entry which is preliminary data.</text>
</comment>
<gene>
    <name evidence="1" type="ORF">VNO78_21444</name>
</gene>
<name>A0AAN9XI49_PSOTE</name>
<keyword evidence="2" id="KW-1185">Reference proteome</keyword>
<reference evidence="1 2" key="1">
    <citation type="submission" date="2024-01" db="EMBL/GenBank/DDBJ databases">
        <title>The genomes of 5 underutilized Papilionoideae crops provide insights into root nodulation and disease resistanc.</title>
        <authorList>
            <person name="Jiang F."/>
        </authorList>
    </citation>
    <scope>NUCLEOTIDE SEQUENCE [LARGE SCALE GENOMIC DNA]</scope>
    <source>
        <strain evidence="1">DUOXIRENSHENG_FW03</strain>
        <tissue evidence="1">Leaves</tissue>
    </source>
</reference>
<dbReference type="EMBL" id="JAYMYS010000005">
    <property type="protein sequence ID" value="KAK7392994.1"/>
    <property type="molecule type" value="Genomic_DNA"/>
</dbReference>
<evidence type="ECO:0000313" key="1">
    <source>
        <dbReference type="EMBL" id="KAK7392994.1"/>
    </source>
</evidence>
<sequence>MIKTAEKKRRKERKRERFDESRWIERVEGGDWRGSWTDAAPSKQSVISSIHSLLQHRNSDDIKFVLSELGKAFKFGALESGLPLVKMVSIDKGIYYLGPQ</sequence>
<proteinExistence type="predicted"/>
<dbReference type="AlphaFoldDB" id="A0AAN9XI49"/>
<evidence type="ECO:0000313" key="2">
    <source>
        <dbReference type="Proteomes" id="UP001386955"/>
    </source>
</evidence>
<protein>
    <submittedName>
        <fullName evidence="1">Uncharacterized protein</fullName>
    </submittedName>
</protein>